<evidence type="ECO:0000259" key="2">
    <source>
        <dbReference type="Pfam" id="PF03703"/>
    </source>
</evidence>
<protein>
    <recommendedName>
        <fullName evidence="2">YdbS-like PH domain-containing protein</fullName>
    </recommendedName>
</protein>
<dbReference type="PANTHER" id="PTHR34473">
    <property type="entry name" value="UPF0699 TRANSMEMBRANE PROTEIN YDBS"/>
    <property type="match status" value="1"/>
</dbReference>
<feature type="transmembrane region" description="Helical" evidence="1">
    <location>
        <begin position="217"/>
        <end position="239"/>
    </location>
</feature>
<dbReference type="AlphaFoldDB" id="A0A2A6FRR2"/>
<proteinExistence type="predicted"/>
<evidence type="ECO:0000313" key="4">
    <source>
        <dbReference type="Proteomes" id="UP000219994"/>
    </source>
</evidence>
<organism evidence="3 4">
    <name type="scientific">Candidatus Lumbricidiphila eiseniae</name>
    <dbReference type="NCBI Taxonomy" id="1969409"/>
    <lineage>
        <taxon>Bacteria</taxon>
        <taxon>Bacillati</taxon>
        <taxon>Actinomycetota</taxon>
        <taxon>Actinomycetes</taxon>
        <taxon>Micrococcales</taxon>
        <taxon>Microbacteriaceae</taxon>
        <taxon>Candidatus Lumbricidiphila</taxon>
    </lineage>
</organism>
<dbReference type="EMBL" id="NAEP01000034">
    <property type="protein sequence ID" value="PDQ35409.1"/>
    <property type="molecule type" value="Genomic_DNA"/>
</dbReference>
<dbReference type="PANTHER" id="PTHR34473:SF2">
    <property type="entry name" value="UPF0699 TRANSMEMBRANE PROTEIN YDBT"/>
    <property type="match status" value="1"/>
</dbReference>
<reference evidence="4" key="1">
    <citation type="submission" date="2017-03" db="EMBL/GenBank/DDBJ databases">
        <authorList>
            <person name="Lund M.B."/>
        </authorList>
    </citation>
    <scope>NUCLEOTIDE SEQUENCE [LARGE SCALE GENOMIC DNA]</scope>
</reference>
<feature type="transmembrane region" description="Helical" evidence="1">
    <location>
        <begin position="259"/>
        <end position="280"/>
    </location>
</feature>
<gene>
    <name evidence="3" type="ORF">B5766_06180</name>
</gene>
<feature type="domain" description="YdbS-like PH" evidence="2">
    <location>
        <begin position="90"/>
        <end position="168"/>
    </location>
</feature>
<dbReference type="Proteomes" id="UP000219994">
    <property type="component" value="Unassembled WGS sequence"/>
</dbReference>
<feature type="transmembrane region" description="Helical" evidence="1">
    <location>
        <begin position="409"/>
        <end position="431"/>
    </location>
</feature>
<accession>A0A2A6FRR2</accession>
<evidence type="ECO:0000313" key="3">
    <source>
        <dbReference type="EMBL" id="PDQ35409.1"/>
    </source>
</evidence>
<feature type="transmembrane region" description="Helical" evidence="1">
    <location>
        <begin position="382"/>
        <end position="403"/>
    </location>
</feature>
<dbReference type="InterPro" id="IPR005182">
    <property type="entry name" value="YdbS-like_PH"/>
</dbReference>
<comment type="caution">
    <text evidence="3">The sequence shown here is derived from an EMBL/GenBank/DDBJ whole genome shotgun (WGS) entry which is preliminary data.</text>
</comment>
<keyword evidence="1" id="KW-0472">Membrane</keyword>
<keyword evidence="1" id="KW-0812">Transmembrane</keyword>
<feature type="transmembrane region" description="Helical" evidence="1">
    <location>
        <begin position="38"/>
        <end position="58"/>
    </location>
</feature>
<dbReference type="Pfam" id="PF03703">
    <property type="entry name" value="bPH_2"/>
    <property type="match status" value="1"/>
</dbReference>
<name>A0A2A6FRR2_9MICO</name>
<feature type="transmembrane region" description="Helical" evidence="1">
    <location>
        <begin position="70"/>
        <end position="91"/>
    </location>
</feature>
<sequence length="528" mass="57828">MPYACELKYRGIRTAVPRLCRTGGQPMLKGRRLPRRSILAEWLRGLPAVVGMIIVIHVASLQPPTQITGWIRTVAVMLIGVRLVAPIYFWATTRFVIEQRGVVATTGMLSVRRDAVAWRDIRVIEADEPWAHRLLGLTVVRLLPAGDAETQIRLDGVGRHTVERLRDEVERARRLAGAVLADAREELQQVSEPSTEAPRGVVLLGGVKQYRPNTGELLLSCIVQGKVVFIALSTAFAGYDLLSRFGVDDAAFTWAHDNMIAAGLIVGTFIAAGAIAVTFVRYGRLVIRQRDDSLELQYGLLDRTTRVVTGDALVGVIVRRNLLEMICDRVRVSLITSDGIGGLGQNLVLPTIPRQAVREALTILDPDLVQSSILSSNGTPGALRATGVLALCATSTVAVWWGVMALSSTPWLSVLAALVLFLAGCVFARLLGTRFEATASVVVAHWHLTEDHEERVRSDAIHLLRKRRLRRLPLRLVKLTYFAGAPRHRSGLMMSDSAVDDIVMAMKIVTGRPTPSARTCVPLLRGEA</sequence>
<evidence type="ECO:0000256" key="1">
    <source>
        <dbReference type="SAM" id="Phobius"/>
    </source>
</evidence>
<keyword evidence="1" id="KW-1133">Transmembrane helix</keyword>